<gene>
    <name evidence="1" type="ORF">ACZ11_12550</name>
</gene>
<evidence type="ECO:0000313" key="1">
    <source>
        <dbReference type="EMBL" id="KMY32905.1"/>
    </source>
</evidence>
<dbReference type="PATRIC" id="fig|582475.4.peg.2144"/>
<accession>A0A0K9FEH9</accession>
<reference evidence="2" key="1">
    <citation type="submission" date="2015-07" db="EMBL/GenBank/DDBJ databases">
        <authorList>
            <consortium name="Consortium for Microbial Forensics and Genomics (microFORGE)"/>
            <person name="Knight B.M."/>
            <person name="Roberts D.P."/>
            <person name="Lin D."/>
            <person name="Hari K."/>
            <person name="Fletcher J."/>
            <person name="Melcher U."/>
            <person name="Blagden T."/>
            <person name="Winegar R.A."/>
        </authorList>
    </citation>
    <scope>NUCLEOTIDE SEQUENCE [LARGE SCALE GENOMIC DNA]</scope>
    <source>
        <strain evidence="2">DSM 23493</strain>
    </source>
</reference>
<organism evidence="1 2">
    <name type="scientific">Lysinibacillus xylanilyticus</name>
    <dbReference type="NCBI Taxonomy" id="582475"/>
    <lineage>
        <taxon>Bacteria</taxon>
        <taxon>Bacillati</taxon>
        <taxon>Bacillota</taxon>
        <taxon>Bacilli</taxon>
        <taxon>Bacillales</taxon>
        <taxon>Bacillaceae</taxon>
        <taxon>Lysinibacillus</taxon>
    </lineage>
</organism>
<name>A0A0K9FEH9_9BACI</name>
<proteinExistence type="predicted"/>
<protein>
    <submittedName>
        <fullName evidence="1">Uncharacterized protein</fullName>
    </submittedName>
</protein>
<dbReference type="AlphaFoldDB" id="A0A0K9FEH9"/>
<sequence length="103" mass="11799">MMDRTVKMMESPVKMMDSPAQIVDSSVKMMDSPVKIVDSPVKMMDSPVKMMDSPPERAIMKQYMWIVPPATASWTFLMIVKYDAMVSLLILRNLIVIINRCEL</sequence>
<evidence type="ECO:0000313" key="2">
    <source>
        <dbReference type="Proteomes" id="UP000037326"/>
    </source>
</evidence>
<dbReference type="GeneID" id="96599061"/>
<dbReference type="RefSeq" id="WP_049666534.1">
    <property type="nucleotide sequence ID" value="NZ_LFXJ01000005.1"/>
</dbReference>
<dbReference type="Proteomes" id="UP000037326">
    <property type="component" value="Unassembled WGS sequence"/>
</dbReference>
<comment type="caution">
    <text evidence="1">The sequence shown here is derived from an EMBL/GenBank/DDBJ whole genome shotgun (WGS) entry which is preliminary data.</text>
</comment>
<dbReference type="EMBL" id="LFXJ01000005">
    <property type="protein sequence ID" value="KMY32905.1"/>
    <property type="molecule type" value="Genomic_DNA"/>
</dbReference>